<accession>A0A0K6IKG7</accession>
<proteinExistence type="predicted"/>
<organism evidence="1 2">
    <name type="scientific">Marinomonas fungiae</name>
    <dbReference type="NCBI Taxonomy" id="1137284"/>
    <lineage>
        <taxon>Bacteria</taxon>
        <taxon>Pseudomonadati</taxon>
        <taxon>Pseudomonadota</taxon>
        <taxon>Gammaproteobacteria</taxon>
        <taxon>Oceanospirillales</taxon>
        <taxon>Oceanospirillaceae</taxon>
        <taxon>Marinomonas</taxon>
    </lineage>
</organism>
<dbReference type="EMBL" id="CYHG01000004">
    <property type="protein sequence ID" value="CUB03827.1"/>
    <property type="molecule type" value="Genomic_DNA"/>
</dbReference>
<protein>
    <submittedName>
        <fullName evidence="1">Uncharacterized protein</fullName>
    </submittedName>
</protein>
<evidence type="ECO:0000313" key="1">
    <source>
        <dbReference type="EMBL" id="CUB03827.1"/>
    </source>
</evidence>
<dbReference type="OrthoDB" id="3078754at2"/>
<evidence type="ECO:0000313" key="2">
    <source>
        <dbReference type="Proteomes" id="UP000182769"/>
    </source>
</evidence>
<dbReference type="Proteomes" id="UP000182769">
    <property type="component" value="Unassembled WGS sequence"/>
</dbReference>
<name>A0A0K6IKG7_9GAMM</name>
<dbReference type="RefSeq" id="WP_055462773.1">
    <property type="nucleotide sequence ID" value="NZ_CYHG01000004.1"/>
</dbReference>
<keyword evidence="2" id="KW-1185">Reference proteome</keyword>
<gene>
    <name evidence="1" type="ORF">Ga0061065_104258</name>
</gene>
<sequence length="168" mass="18502">MSKVPENLSESLDKNINSICPFSIGENSSQNHCAHYVSHMMNYQLGGVTCKNFTWDDKQKDGEGATLRVDDVFKNSSQTGVLSAKPATITECLIFVTLASNISSIGGKLVMGNHPRKHIGILTEGNVWNYSNTNNKVVCDSLSAFKAKFSNAYKTNGTTVEFYYGRFL</sequence>
<dbReference type="STRING" id="1137284.GCA_001418205_01678"/>
<dbReference type="AlphaFoldDB" id="A0A0K6IKG7"/>
<reference evidence="2" key="1">
    <citation type="submission" date="2015-08" db="EMBL/GenBank/DDBJ databases">
        <authorList>
            <person name="Varghese N."/>
        </authorList>
    </citation>
    <scope>NUCLEOTIDE SEQUENCE [LARGE SCALE GENOMIC DNA]</scope>
    <source>
        <strain evidence="2">JCM 18476</strain>
    </source>
</reference>